<dbReference type="InterPro" id="IPR049171">
    <property type="entry name" value="GLGE_C"/>
</dbReference>
<name>R1FUN3_9PSEU</name>
<dbReference type="Pfam" id="PF21702">
    <property type="entry name" value="GLGE_C"/>
    <property type="match status" value="1"/>
</dbReference>
<reference evidence="2 3" key="1">
    <citation type="submission" date="2013-02" db="EMBL/GenBank/DDBJ databases">
        <title>Draft genome sequence of Amycolatopsis vancoresmycina strain DSM 44592T.</title>
        <authorList>
            <person name="Kumar S."/>
            <person name="Kaur N."/>
            <person name="Kaur C."/>
            <person name="Raghava G.P.S."/>
            <person name="Mayilraj S."/>
        </authorList>
    </citation>
    <scope>NUCLEOTIDE SEQUENCE [LARGE SCALE GENOMIC DNA]</scope>
    <source>
        <strain evidence="2 3">DSM 44592</strain>
    </source>
</reference>
<dbReference type="Proteomes" id="UP000014139">
    <property type="component" value="Unassembled WGS sequence"/>
</dbReference>
<evidence type="ECO:0000313" key="3">
    <source>
        <dbReference type="Proteomes" id="UP000014139"/>
    </source>
</evidence>
<evidence type="ECO:0000313" key="2">
    <source>
        <dbReference type="EMBL" id="EOD63093.1"/>
    </source>
</evidence>
<keyword evidence="3" id="KW-1185">Reference proteome</keyword>
<dbReference type="InterPro" id="IPR013780">
    <property type="entry name" value="Glyco_hydro_b"/>
</dbReference>
<protein>
    <submittedName>
        <fullName evidence="2">Alpha amylase</fullName>
    </submittedName>
</protein>
<dbReference type="Gene3D" id="2.60.40.1180">
    <property type="entry name" value="Golgi alpha-mannosidase II"/>
    <property type="match status" value="1"/>
</dbReference>
<sequence>MLCVVTLDHCHTQEGTVHWDFAALGWSPDQRCTVHDEVSGEIFEWGRHAYVKLDPHRSVAHIGSAGPA</sequence>
<comment type="caution">
    <text evidence="2">The sequence shown here is derived from an EMBL/GenBank/DDBJ whole genome shotgun (WGS) entry which is preliminary data.</text>
</comment>
<accession>R1FUN3</accession>
<evidence type="ECO:0000259" key="1">
    <source>
        <dbReference type="Pfam" id="PF21702"/>
    </source>
</evidence>
<dbReference type="EMBL" id="AOUO01000662">
    <property type="protein sequence ID" value="EOD63093.1"/>
    <property type="molecule type" value="Genomic_DNA"/>
</dbReference>
<feature type="domain" description="Alpha-1,4-glucan:maltose-1-phosphate maltosyltransferase C-terminal" evidence="1">
    <location>
        <begin position="2"/>
        <end position="62"/>
    </location>
</feature>
<gene>
    <name evidence="2" type="ORF">H480_38800</name>
</gene>
<proteinExistence type="predicted"/>
<organism evidence="2 3">
    <name type="scientific">Amycolatopsis vancoresmycina DSM 44592</name>
    <dbReference type="NCBI Taxonomy" id="1292037"/>
    <lineage>
        <taxon>Bacteria</taxon>
        <taxon>Bacillati</taxon>
        <taxon>Actinomycetota</taxon>
        <taxon>Actinomycetes</taxon>
        <taxon>Pseudonocardiales</taxon>
        <taxon>Pseudonocardiaceae</taxon>
        <taxon>Amycolatopsis</taxon>
    </lineage>
</organism>
<dbReference type="AlphaFoldDB" id="R1FUN3"/>